<keyword evidence="5" id="KW-1185">Reference proteome</keyword>
<evidence type="ECO:0000256" key="1">
    <source>
        <dbReference type="ARBA" id="ARBA00006484"/>
    </source>
</evidence>
<dbReference type="FunFam" id="3.40.50.720:FF:000047">
    <property type="entry name" value="NADP-dependent L-serine/L-allo-threonine dehydrogenase"/>
    <property type="match status" value="1"/>
</dbReference>
<dbReference type="EMBL" id="JRES01001683">
    <property type="protein sequence ID" value="KNC20987.1"/>
    <property type="molecule type" value="Genomic_DNA"/>
</dbReference>
<accession>A0A0L0BLT4</accession>
<comment type="caution">
    <text evidence="4">The sequence shown here is derived from an EMBL/GenBank/DDBJ whole genome shotgun (WGS) entry which is preliminary data.</text>
</comment>
<dbReference type="SUPFAM" id="SSF51735">
    <property type="entry name" value="NAD(P)-binding Rossmann-fold domains"/>
    <property type="match status" value="1"/>
</dbReference>
<dbReference type="PRINTS" id="PR00080">
    <property type="entry name" value="SDRFAMILY"/>
</dbReference>
<dbReference type="PRINTS" id="PR00081">
    <property type="entry name" value="GDHRDH"/>
</dbReference>
<proteinExistence type="inferred from homology"/>
<evidence type="ECO:0000256" key="2">
    <source>
        <dbReference type="ARBA" id="ARBA00023002"/>
    </source>
</evidence>
<dbReference type="Pfam" id="PF00106">
    <property type="entry name" value="adh_short"/>
    <property type="match status" value="1"/>
</dbReference>
<dbReference type="InterPro" id="IPR036291">
    <property type="entry name" value="NAD(P)-bd_dom_sf"/>
</dbReference>
<gene>
    <name evidence="4" type="ORF">FF38_12031</name>
</gene>
<dbReference type="STRING" id="7375.A0A0L0BLT4"/>
<evidence type="ECO:0008006" key="6">
    <source>
        <dbReference type="Google" id="ProtNLM"/>
    </source>
</evidence>
<protein>
    <recommendedName>
        <fullName evidence="6">Dehydrogenase/reductase SDR family member 11</fullName>
    </recommendedName>
</protein>
<dbReference type="InterPro" id="IPR002347">
    <property type="entry name" value="SDR_fam"/>
</dbReference>
<dbReference type="Gene3D" id="3.40.50.720">
    <property type="entry name" value="NAD(P)-binding Rossmann-like Domain"/>
    <property type="match status" value="1"/>
</dbReference>
<keyword evidence="2" id="KW-0560">Oxidoreductase</keyword>
<evidence type="ECO:0000313" key="4">
    <source>
        <dbReference type="EMBL" id="KNC20987.1"/>
    </source>
</evidence>
<organism evidence="4 5">
    <name type="scientific">Lucilia cuprina</name>
    <name type="common">Green bottle fly</name>
    <name type="synonym">Australian sheep blowfly</name>
    <dbReference type="NCBI Taxonomy" id="7375"/>
    <lineage>
        <taxon>Eukaryota</taxon>
        <taxon>Metazoa</taxon>
        <taxon>Ecdysozoa</taxon>
        <taxon>Arthropoda</taxon>
        <taxon>Hexapoda</taxon>
        <taxon>Insecta</taxon>
        <taxon>Pterygota</taxon>
        <taxon>Neoptera</taxon>
        <taxon>Endopterygota</taxon>
        <taxon>Diptera</taxon>
        <taxon>Brachycera</taxon>
        <taxon>Muscomorpha</taxon>
        <taxon>Oestroidea</taxon>
        <taxon>Calliphoridae</taxon>
        <taxon>Luciliinae</taxon>
        <taxon>Lucilia</taxon>
    </lineage>
</organism>
<dbReference type="OrthoDB" id="1933717at2759"/>
<name>A0A0L0BLT4_LUCCU</name>
<dbReference type="AlphaFoldDB" id="A0A0L0BLT4"/>
<comment type="similarity">
    <text evidence="1 3">Belongs to the short-chain dehydrogenases/reductases (SDR) family.</text>
</comment>
<evidence type="ECO:0000256" key="3">
    <source>
        <dbReference type="RuleBase" id="RU000363"/>
    </source>
</evidence>
<sequence>MERWQNKVAVVTGASSGIGSAIVKDLLKAGVQVVGLARRMERVEELKESLPAEQKSLLTAIKCDVSNQQSVNEAFDEIIAKFGGVDILVNNAGCAKMGQLVSMDVQDIQNVLQTNVMGIVYCTQRAFKSMKERNVDGHVVLINSVAGHNVFPGAMGNVPTTNIYSPSKFAVTAITEIYRQEFKGLGTKVKVTSVSPGLVDTEIVSDPFKQAMKDCILNAHDISNAVLYTLSTPPHVQIHEITIKPIGEIF</sequence>
<evidence type="ECO:0000313" key="5">
    <source>
        <dbReference type="Proteomes" id="UP000037069"/>
    </source>
</evidence>
<dbReference type="GO" id="GO:0016616">
    <property type="term" value="F:oxidoreductase activity, acting on the CH-OH group of donors, NAD or NADP as acceptor"/>
    <property type="evidence" value="ECO:0007669"/>
    <property type="project" value="UniProtKB-ARBA"/>
</dbReference>
<reference evidence="4 5" key="1">
    <citation type="journal article" date="2015" name="Nat. Commun.">
        <title>Lucilia cuprina genome unlocks parasitic fly biology to underpin future interventions.</title>
        <authorList>
            <person name="Anstead C.A."/>
            <person name="Korhonen P.K."/>
            <person name="Young N.D."/>
            <person name="Hall R.S."/>
            <person name="Jex A.R."/>
            <person name="Murali S.C."/>
            <person name="Hughes D.S."/>
            <person name="Lee S.F."/>
            <person name="Perry T."/>
            <person name="Stroehlein A.J."/>
            <person name="Ansell B.R."/>
            <person name="Breugelmans B."/>
            <person name="Hofmann A."/>
            <person name="Qu J."/>
            <person name="Dugan S."/>
            <person name="Lee S.L."/>
            <person name="Chao H."/>
            <person name="Dinh H."/>
            <person name="Han Y."/>
            <person name="Doddapaneni H.V."/>
            <person name="Worley K.C."/>
            <person name="Muzny D.M."/>
            <person name="Ioannidis P."/>
            <person name="Waterhouse R.M."/>
            <person name="Zdobnov E.M."/>
            <person name="James P.J."/>
            <person name="Bagnall N.H."/>
            <person name="Kotze A.C."/>
            <person name="Gibbs R.A."/>
            <person name="Richards S."/>
            <person name="Batterham P."/>
            <person name="Gasser R.B."/>
        </authorList>
    </citation>
    <scope>NUCLEOTIDE SEQUENCE [LARGE SCALE GENOMIC DNA]</scope>
    <source>
        <strain evidence="4 5">LS</strain>
        <tissue evidence="4">Full body</tissue>
    </source>
</reference>
<dbReference type="OMA" id="IVLCTQR"/>
<dbReference type="PANTHER" id="PTHR43115:SF4">
    <property type="entry name" value="DEHYDROGENASE_REDUCTASE SDR FAMILY MEMBER 11"/>
    <property type="match status" value="1"/>
</dbReference>
<dbReference type="PANTHER" id="PTHR43115">
    <property type="entry name" value="DEHYDROGENASE/REDUCTASE SDR FAMILY MEMBER 11"/>
    <property type="match status" value="1"/>
</dbReference>
<dbReference type="Proteomes" id="UP000037069">
    <property type="component" value="Unassembled WGS sequence"/>
</dbReference>